<dbReference type="GO" id="GO:0032259">
    <property type="term" value="P:methylation"/>
    <property type="evidence" value="ECO:0007669"/>
    <property type="project" value="InterPro"/>
</dbReference>
<dbReference type="GO" id="GO:0003676">
    <property type="term" value="F:nucleic acid binding"/>
    <property type="evidence" value="ECO:0007669"/>
    <property type="project" value="InterPro"/>
</dbReference>
<evidence type="ECO:0000313" key="2">
    <source>
        <dbReference type="Proteomes" id="UP000070344"/>
    </source>
</evidence>
<accession>A0A133V0N3</accession>
<dbReference type="AlphaFoldDB" id="A0A133V0N3"/>
<dbReference type="PROSITE" id="PS00092">
    <property type="entry name" value="N6_MTASE"/>
    <property type="match status" value="1"/>
</dbReference>
<comment type="caution">
    <text evidence="1">The sequence shown here is derived from an EMBL/GenBank/DDBJ whole genome shotgun (WGS) entry which is preliminary data.</text>
</comment>
<proteinExistence type="predicted"/>
<dbReference type="GO" id="GO:0008168">
    <property type="term" value="F:methyltransferase activity"/>
    <property type="evidence" value="ECO:0007669"/>
    <property type="project" value="InterPro"/>
</dbReference>
<keyword evidence="2" id="KW-1185">Reference proteome</keyword>
<sequence length="75" mass="8652">MEEVNVEVQDFFRLNPQQDRITVEKADSKTTYERGEGGWELNIPPEVEVVVANPPYIRQEIIPNKDLCRKTPPPS</sequence>
<gene>
    <name evidence="1" type="ORF">AKJ41_04515</name>
</gene>
<evidence type="ECO:0000313" key="1">
    <source>
        <dbReference type="EMBL" id="KXA99997.1"/>
    </source>
</evidence>
<reference evidence="1 2" key="1">
    <citation type="journal article" date="2016" name="Sci. Rep.">
        <title>Metabolic traits of an uncultured archaeal lineage -MSBL1- from brine pools of the Red Sea.</title>
        <authorList>
            <person name="Mwirichia R."/>
            <person name="Alam I."/>
            <person name="Rashid M."/>
            <person name="Vinu M."/>
            <person name="Ba-Alawi W."/>
            <person name="Anthony Kamau A."/>
            <person name="Kamanda Ngugi D."/>
            <person name="Goker M."/>
            <person name="Klenk H.P."/>
            <person name="Bajic V."/>
            <person name="Stingl U."/>
        </authorList>
    </citation>
    <scope>NUCLEOTIDE SEQUENCE [LARGE SCALE GENOMIC DNA]</scope>
    <source>
        <strain evidence="1">SCGC-AAA259O05</strain>
    </source>
</reference>
<organism evidence="1 2">
    <name type="scientific">candidate division MSBL1 archaeon SCGC-AAA259O05</name>
    <dbReference type="NCBI Taxonomy" id="1698271"/>
    <lineage>
        <taxon>Archaea</taxon>
        <taxon>Methanobacteriati</taxon>
        <taxon>Methanobacteriota</taxon>
        <taxon>candidate division MSBL1</taxon>
    </lineage>
</organism>
<protein>
    <submittedName>
        <fullName evidence="1">Uncharacterized protein</fullName>
    </submittedName>
</protein>
<dbReference type="InterPro" id="IPR002052">
    <property type="entry name" value="DNA_methylase_N6_adenine_CS"/>
</dbReference>
<dbReference type="EMBL" id="LHXV01000061">
    <property type="protein sequence ID" value="KXA99997.1"/>
    <property type="molecule type" value="Genomic_DNA"/>
</dbReference>
<dbReference type="Proteomes" id="UP000070344">
    <property type="component" value="Unassembled WGS sequence"/>
</dbReference>
<name>A0A133V0N3_9EURY</name>